<accession>A0A9P6BVS6</accession>
<name>A0A9P6BVS6_9AGAR</name>
<reference evidence="1" key="1">
    <citation type="submission" date="2020-11" db="EMBL/GenBank/DDBJ databases">
        <authorList>
            <consortium name="DOE Joint Genome Institute"/>
            <person name="Ahrendt S."/>
            <person name="Riley R."/>
            <person name="Andreopoulos W."/>
            <person name="Labutti K."/>
            <person name="Pangilinan J."/>
            <person name="Ruiz-Duenas F.J."/>
            <person name="Barrasa J.M."/>
            <person name="Sanchez-Garcia M."/>
            <person name="Camarero S."/>
            <person name="Miyauchi S."/>
            <person name="Serrano A."/>
            <person name="Linde D."/>
            <person name="Babiker R."/>
            <person name="Drula E."/>
            <person name="Ayuso-Fernandez I."/>
            <person name="Pacheco R."/>
            <person name="Padilla G."/>
            <person name="Ferreira P."/>
            <person name="Barriuso J."/>
            <person name="Kellner H."/>
            <person name="Castanera R."/>
            <person name="Alfaro M."/>
            <person name="Ramirez L."/>
            <person name="Pisabarro A.G."/>
            <person name="Kuo A."/>
            <person name="Tritt A."/>
            <person name="Lipzen A."/>
            <person name="He G."/>
            <person name="Yan M."/>
            <person name="Ng V."/>
            <person name="Cullen D."/>
            <person name="Martin F."/>
            <person name="Rosso M.-N."/>
            <person name="Henrissat B."/>
            <person name="Hibbett D."/>
            <person name="Martinez A.T."/>
            <person name="Grigoriev I.V."/>
        </authorList>
    </citation>
    <scope>NUCLEOTIDE SEQUENCE</scope>
    <source>
        <strain evidence="1">MF-IS2</strain>
    </source>
</reference>
<evidence type="ECO:0000313" key="1">
    <source>
        <dbReference type="EMBL" id="KAF9442131.1"/>
    </source>
</evidence>
<gene>
    <name evidence="1" type="ORF">P691DRAFT_506572</name>
</gene>
<evidence type="ECO:0000313" key="2">
    <source>
        <dbReference type="Proteomes" id="UP000807342"/>
    </source>
</evidence>
<sequence>MKSRHLSWRNRNRSTGRGIKTNQVIERARENGYLVCFAQSLCISPSYVQQETNHGAESIPPCLMYPALYVGSDGVHLQEDKLLLYQQLLLVIRDEKKISHILTFSCDSDVRILLDLLQYVG</sequence>
<comment type="caution">
    <text evidence="1">The sequence shown here is derived from an EMBL/GenBank/DDBJ whole genome shotgun (WGS) entry which is preliminary data.</text>
</comment>
<dbReference type="EMBL" id="MU151697">
    <property type="protein sequence ID" value="KAF9442131.1"/>
    <property type="molecule type" value="Genomic_DNA"/>
</dbReference>
<protein>
    <submittedName>
        <fullName evidence="1">Uncharacterized protein</fullName>
    </submittedName>
</protein>
<dbReference type="Proteomes" id="UP000807342">
    <property type="component" value="Unassembled WGS sequence"/>
</dbReference>
<organism evidence="1 2">
    <name type="scientific">Macrolepiota fuliginosa MF-IS2</name>
    <dbReference type="NCBI Taxonomy" id="1400762"/>
    <lineage>
        <taxon>Eukaryota</taxon>
        <taxon>Fungi</taxon>
        <taxon>Dikarya</taxon>
        <taxon>Basidiomycota</taxon>
        <taxon>Agaricomycotina</taxon>
        <taxon>Agaricomycetes</taxon>
        <taxon>Agaricomycetidae</taxon>
        <taxon>Agaricales</taxon>
        <taxon>Agaricineae</taxon>
        <taxon>Agaricaceae</taxon>
        <taxon>Macrolepiota</taxon>
    </lineage>
</organism>
<dbReference type="AlphaFoldDB" id="A0A9P6BVS6"/>
<keyword evidence="2" id="KW-1185">Reference proteome</keyword>
<proteinExistence type="predicted"/>